<dbReference type="Gene3D" id="1.20.59.20">
    <property type="match status" value="1"/>
</dbReference>
<protein>
    <recommendedName>
        <fullName evidence="8">tRNA(Ile)-lysidine synthase</fullName>
        <ecNumber evidence="8">6.3.4.19</ecNumber>
    </recommendedName>
    <alternativeName>
        <fullName evidence="8">tRNA(Ile)-2-lysyl-cytidine synthase</fullName>
    </alternativeName>
    <alternativeName>
        <fullName evidence="8">tRNA(Ile)-lysidine synthetase</fullName>
    </alternativeName>
</protein>
<comment type="catalytic activity">
    <reaction evidence="7 8">
        <text>cytidine(34) in tRNA(Ile2) + L-lysine + ATP = lysidine(34) in tRNA(Ile2) + AMP + diphosphate + H(+)</text>
        <dbReference type="Rhea" id="RHEA:43744"/>
        <dbReference type="Rhea" id="RHEA-COMP:10625"/>
        <dbReference type="Rhea" id="RHEA-COMP:10670"/>
        <dbReference type="ChEBI" id="CHEBI:15378"/>
        <dbReference type="ChEBI" id="CHEBI:30616"/>
        <dbReference type="ChEBI" id="CHEBI:32551"/>
        <dbReference type="ChEBI" id="CHEBI:33019"/>
        <dbReference type="ChEBI" id="CHEBI:82748"/>
        <dbReference type="ChEBI" id="CHEBI:83665"/>
        <dbReference type="ChEBI" id="CHEBI:456215"/>
        <dbReference type="EC" id="6.3.4.19"/>
    </reaction>
</comment>
<comment type="subcellular location">
    <subcellularLocation>
        <location evidence="1 8">Cytoplasm</location>
    </subcellularLocation>
</comment>
<evidence type="ECO:0000259" key="9">
    <source>
        <dbReference type="SMART" id="SM00977"/>
    </source>
</evidence>
<dbReference type="InterPro" id="IPR011063">
    <property type="entry name" value="TilS/TtcA_N"/>
</dbReference>
<evidence type="ECO:0000256" key="4">
    <source>
        <dbReference type="ARBA" id="ARBA00022694"/>
    </source>
</evidence>
<keyword evidence="4 8" id="KW-0819">tRNA processing</keyword>
<dbReference type="InterPro" id="IPR014729">
    <property type="entry name" value="Rossmann-like_a/b/a_fold"/>
</dbReference>
<dbReference type="PANTHER" id="PTHR43033:SF1">
    <property type="entry name" value="TRNA(ILE)-LYSIDINE SYNTHASE-RELATED"/>
    <property type="match status" value="1"/>
</dbReference>
<keyword evidence="11" id="KW-1185">Reference proteome</keyword>
<evidence type="ECO:0000256" key="3">
    <source>
        <dbReference type="ARBA" id="ARBA00022598"/>
    </source>
</evidence>
<dbReference type="SMART" id="SM00977">
    <property type="entry name" value="TilS_C"/>
    <property type="match status" value="1"/>
</dbReference>
<dbReference type="CDD" id="cd01992">
    <property type="entry name" value="TilS_N"/>
    <property type="match status" value="1"/>
</dbReference>
<dbReference type="Pfam" id="PF11734">
    <property type="entry name" value="TilS_C"/>
    <property type="match status" value="1"/>
</dbReference>
<name>A0ABU2EGF1_9BURK</name>
<evidence type="ECO:0000256" key="2">
    <source>
        <dbReference type="ARBA" id="ARBA00022490"/>
    </source>
</evidence>
<dbReference type="PANTHER" id="PTHR43033">
    <property type="entry name" value="TRNA(ILE)-LYSIDINE SYNTHASE-RELATED"/>
    <property type="match status" value="1"/>
</dbReference>
<evidence type="ECO:0000313" key="11">
    <source>
        <dbReference type="Proteomes" id="UP001246576"/>
    </source>
</evidence>
<accession>A0ABU2EGF1</accession>
<dbReference type="Pfam" id="PF09179">
    <property type="entry name" value="TilS"/>
    <property type="match status" value="1"/>
</dbReference>
<evidence type="ECO:0000256" key="8">
    <source>
        <dbReference type="HAMAP-Rule" id="MF_01161"/>
    </source>
</evidence>
<evidence type="ECO:0000256" key="7">
    <source>
        <dbReference type="ARBA" id="ARBA00048539"/>
    </source>
</evidence>
<dbReference type="Pfam" id="PF01171">
    <property type="entry name" value="ATP_bind_3"/>
    <property type="match status" value="1"/>
</dbReference>
<keyword evidence="6 8" id="KW-0067">ATP-binding</keyword>
<dbReference type="Gene3D" id="3.40.50.620">
    <property type="entry name" value="HUPs"/>
    <property type="match status" value="1"/>
</dbReference>
<dbReference type="SUPFAM" id="SSF82829">
    <property type="entry name" value="MesJ substrate recognition domain-like"/>
    <property type="match status" value="1"/>
</dbReference>
<comment type="domain">
    <text evidence="8">The N-terminal region contains the highly conserved SGGXDS motif, predicted to be a P-loop motif involved in ATP binding.</text>
</comment>
<dbReference type="EMBL" id="JAVLSJ010000001">
    <property type="protein sequence ID" value="MDR9847209.1"/>
    <property type="molecule type" value="Genomic_DNA"/>
</dbReference>
<dbReference type="InterPro" id="IPR012796">
    <property type="entry name" value="Lysidine-tRNA-synth_C"/>
</dbReference>
<dbReference type="InterPro" id="IPR015262">
    <property type="entry name" value="tRNA_Ile_lys_synt_subst-bd"/>
</dbReference>
<dbReference type="NCBIfam" id="TIGR02433">
    <property type="entry name" value="lysidine_TilS_C"/>
    <property type="match status" value="1"/>
</dbReference>
<comment type="function">
    <text evidence="8">Ligates lysine onto the cytidine present at position 34 of the AUA codon-specific tRNA(Ile) that contains the anticodon CAU, in an ATP-dependent manner. Cytidine is converted to lysidine, thus changing the amino acid specificity of the tRNA from methionine to isoleucine.</text>
</comment>
<feature type="domain" description="Lysidine-tRNA(Ile) synthetase C-terminal" evidence="9">
    <location>
        <begin position="395"/>
        <end position="467"/>
    </location>
</feature>
<dbReference type="RefSeq" id="WP_134135160.1">
    <property type="nucleotide sequence ID" value="NZ_JAVLSJ010000001.1"/>
</dbReference>
<evidence type="ECO:0000256" key="5">
    <source>
        <dbReference type="ARBA" id="ARBA00022741"/>
    </source>
</evidence>
<dbReference type="SUPFAM" id="SSF52402">
    <property type="entry name" value="Adenine nucleotide alpha hydrolases-like"/>
    <property type="match status" value="1"/>
</dbReference>
<proteinExistence type="inferred from homology"/>
<dbReference type="InterPro" id="IPR012094">
    <property type="entry name" value="tRNA_Ile_lys_synt"/>
</dbReference>
<comment type="caution">
    <text evidence="10">The sequence shown here is derived from an EMBL/GenBank/DDBJ whole genome shotgun (WGS) entry which is preliminary data.</text>
</comment>
<dbReference type="GO" id="GO:0032267">
    <property type="term" value="F:tRNA(Ile)-lysidine synthase activity"/>
    <property type="evidence" value="ECO:0007669"/>
    <property type="project" value="UniProtKB-EC"/>
</dbReference>
<gene>
    <name evidence="8 10" type="primary">tilS</name>
    <name evidence="10" type="ORF">RI048_03180</name>
</gene>
<evidence type="ECO:0000256" key="1">
    <source>
        <dbReference type="ARBA" id="ARBA00004496"/>
    </source>
</evidence>
<dbReference type="HAMAP" id="MF_01161">
    <property type="entry name" value="tRNA_Ile_lys_synt"/>
    <property type="match status" value="1"/>
</dbReference>
<feature type="binding site" evidence="8">
    <location>
        <begin position="43"/>
        <end position="48"/>
    </location>
    <ligand>
        <name>ATP</name>
        <dbReference type="ChEBI" id="CHEBI:30616"/>
    </ligand>
</feature>
<dbReference type="EC" id="6.3.4.19" evidence="8"/>
<reference evidence="10" key="1">
    <citation type="submission" date="2023-09" db="EMBL/GenBank/DDBJ databases">
        <title>Description of first Herbaspirillum huttiense subsp. nephrolepsisexaltata and Herbaspirillum huttiense subsp. lycopersicon.</title>
        <authorList>
            <person name="Poudel M."/>
            <person name="Sharma A."/>
            <person name="Goss E."/>
            <person name="Tapia J.H."/>
            <person name="Harmon C.M."/>
            <person name="Jones J.B."/>
        </authorList>
    </citation>
    <scope>NUCLEOTIDE SEQUENCE</scope>
    <source>
        <strain evidence="10">SE1</strain>
    </source>
</reference>
<organism evidence="10 11">
    <name type="scientific">Herbaspirillum huttiense subsp. lycopersici</name>
    <dbReference type="NCBI Taxonomy" id="3074428"/>
    <lineage>
        <taxon>Bacteria</taxon>
        <taxon>Pseudomonadati</taxon>
        <taxon>Pseudomonadota</taxon>
        <taxon>Betaproteobacteria</taxon>
        <taxon>Burkholderiales</taxon>
        <taxon>Oxalobacteraceae</taxon>
        <taxon>Herbaspirillum</taxon>
    </lineage>
</organism>
<keyword evidence="5 8" id="KW-0547">Nucleotide-binding</keyword>
<evidence type="ECO:0000313" key="10">
    <source>
        <dbReference type="EMBL" id="MDR9847209.1"/>
    </source>
</evidence>
<dbReference type="SUPFAM" id="SSF56037">
    <property type="entry name" value="PheT/TilS domain"/>
    <property type="match status" value="1"/>
</dbReference>
<keyword evidence="2 8" id="KW-0963">Cytoplasm</keyword>
<comment type="similarity">
    <text evidence="8">Belongs to the tRNA(Ile)-lysidine synthase family.</text>
</comment>
<keyword evidence="3 8" id="KW-0436">Ligase</keyword>
<dbReference type="Proteomes" id="UP001246576">
    <property type="component" value="Unassembled WGS sequence"/>
</dbReference>
<dbReference type="InterPro" id="IPR012795">
    <property type="entry name" value="tRNA_Ile_lys_synt_N"/>
</dbReference>
<evidence type="ECO:0000256" key="6">
    <source>
        <dbReference type="ARBA" id="ARBA00022840"/>
    </source>
</evidence>
<dbReference type="NCBIfam" id="TIGR02432">
    <property type="entry name" value="lysidine_TilS_N"/>
    <property type="match status" value="1"/>
</dbReference>
<sequence>MSDHSSSSPSSGKITGKLLQALHATLAATAFDPAQDTLAVAFSGGLDSTMLLEAAAQWQRETGGRVVALHVHHGLSPNADAWLAHAEQECAQRGITCAHERVQLERVADSGVEEAARLARYAALGRLCRAHGARLLLTAHHLDDQAETVLLQLLRGSGLAGLSGMDQCNAAPGLLGDADTLIARPFLAIPRAQLEEGARAWSLAWIEDESNSDPRYTRNALRHQVMPALGQVFPGYQQRLARAAGHAQGAQDLLHEVAEQDLAQCGEGDHLRMPALRALSEQRFLNLMRHWFGLRGMRMPSSAWMQEMRAQLLEADVEAQLCVSHPDGEVHRYRERVFLAPRRRLPDEGASLSLRWSGQAQVHVPVFHGTLQFEPIPAGDARPGFDAAWLRAQSLLVCGRSGGERIKLAQNRPARSLKQQYQSADVPAWERPYLPLVWAGEDLLFAAGVGMDCAHFAAAGERIALRWQQD</sequence>